<dbReference type="SUPFAM" id="SSF53639">
    <property type="entry name" value="AraD/HMP-PK domain-like"/>
    <property type="match status" value="1"/>
</dbReference>
<dbReference type="SMART" id="SM01007">
    <property type="entry name" value="Aldolase_II"/>
    <property type="match status" value="1"/>
</dbReference>
<comment type="caution">
    <text evidence="3">The sequence shown here is derived from an EMBL/GenBank/DDBJ whole genome shotgun (WGS) entry which is preliminary data.</text>
</comment>
<evidence type="ECO:0000313" key="3">
    <source>
        <dbReference type="EMBL" id="ORY28976.1"/>
    </source>
</evidence>
<name>A0A1Y2B2L3_9TREE</name>
<dbReference type="Pfam" id="PF00596">
    <property type="entry name" value="Aldolase_II"/>
    <property type="match status" value="1"/>
</dbReference>
<dbReference type="STRING" id="71784.A0A1Y2B2L3"/>
<protein>
    <submittedName>
        <fullName evidence="3">Class II aldolase/adducin N-terminal</fullName>
    </submittedName>
</protein>
<evidence type="ECO:0000256" key="1">
    <source>
        <dbReference type="SAM" id="MobiDB-lite"/>
    </source>
</evidence>
<feature type="region of interest" description="Disordered" evidence="1">
    <location>
        <begin position="1"/>
        <end position="47"/>
    </location>
</feature>
<dbReference type="AlphaFoldDB" id="A0A1Y2B2L3"/>
<feature type="compositionally biased region" description="Low complexity" evidence="1">
    <location>
        <begin position="1"/>
        <end position="16"/>
    </location>
</feature>
<dbReference type="GO" id="GO:0005856">
    <property type="term" value="C:cytoskeleton"/>
    <property type="evidence" value="ECO:0007669"/>
    <property type="project" value="TreeGrafter"/>
</dbReference>
<sequence length="317" mass="34485">MTSVHTLSSLAEASATAPPPATPTLTLFPTTQDHAQSKFKDIQSGPSRTLMPDFSSLEEERQYRKEHLVLVFRALHRQGLAEGVAGHCSTRDPIEPNTFWVNPQGRSFARMRVSDLVRVSDEGEIVQGDRPVDASATSIHAPIYKSMGRGPGQPGGSDAGCEAIVHVHGPHSKAFSALGRQLDRINQDVCAFDGCTVLVPFGGAVFDDLEGKRIGSFLKDDTKVALLQNHGPLSIGKLSIDEAAWWQLNYEMCCKSQLLLDAATHRPGAAMAPNVIRVGDEECASTKEEIGSSEMGWFCFGPYIEDEIWESKGDHLL</sequence>
<dbReference type="InterPro" id="IPR051017">
    <property type="entry name" value="Aldolase-II_Adducin_sf"/>
</dbReference>
<dbReference type="InterPro" id="IPR036409">
    <property type="entry name" value="Aldolase_II/adducin_N_sf"/>
</dbReference>
<proteinExistence type="predicted"/>
<dbReference type="Gene3D" id="3.40.225.10">
    <property type="entry name" value="Class II aldolase/adducin N-terminal domain"/>
    <property type="match status" value="1"/>
</dbReference>
<feature type="domain" description="Class II aldolase/adducin N-terminal" evidence="2">
    <location>
        <begin position="66"/>
        <end position="258"/>
    </location>
</feature>
<dbReference type="PANTHER" id="PTHR10672">
    <property type="entry name" value="ADDUCIN"/>
    <property type="match status" value="1"/>
</dbReference>
<dbReference type="GO" id="GO:0051015">
    <property type="term" value="F:actin filament binding"/>
    <property type="evidence" value="ECO:0007669"/>
    <property type="project" value="TreeGrafter"/>
</dbReference>
<organism evidence="3 4">
    <name type="scientific">Naematelia encephala</name>
    <dbReference type="NCBI Taxonomy" id="71784"/>
    <lineage>
        <taxon>Eukaryota</taxon>
        <taxon>Fungi</taxon>
        <taxon>Dikarya</taxon>
        <taxon>Basidiomycota</taxon>
        <taxon>Agaricomycotina</taxon>
        <taxon>Tremellomycetes</taxon>
        <taxon>Tremellales</taxon>
        <taxon>Naemateliaceae</taxon>
        <taxon>Naematelia</taxon>
    </lineage>
</organism>
<keyword evidence="4" id="KW-1185">Reference proteome</keyword>
<accession>A0A1Y2B2L3</accession>
<dbReference type="EMBL" id="MCFC01000028">
    <property type="protein sequence ID" value="ORY28976.1"/>
    <property type="molecule type" value="Genomic_DNA"/>
</dbReference>
<reference evidence="3 4" key="1">
    <citation type="submission" date="2016-07" db="EMBL/GenBank/DDBJ databases">
        <title>Pervasive Adenine N6-methylation of Active Genes in Fungi.</title>
        <authorList>
            <consortium name="DOE Joint Genome Institute"/>
            <person name="Mondo S.J."/>
            <person name="Dannebaum R.O."/>
            <person name="Kuo R.C."/>
            <person name="Labutti K."/>
            <person name="Haridas S."/>
            <person name="Kuo A."/>
            <person name="Salamov A."/>
            <person name="Ahrendt S.R."/>
            <person name="Lipzen A."/>
            <person name="Sullivan W."/>
            <person name="Andreopoulos W.B."/>
            <person name="Clum A."/>
            <person name="Lindquist E."/>
            <person name="Daum C."/>
            <person name="Ramamoorthy G.K."/>
            <person name="Gryganskyi A."/>
            <person name="Culley D."/>
            <person name="Magnuson J.K."/>
            <person name="James T.Y."/>
            <person name="O'Malley M.A."/>
            <person name="Stajich J.E."/>
            <person name="Spatafora J.W."/>
            <person name="Visel A."/>
            <person name="Grigoriev I.V."/>
        </authorList>
    </citation>
    <scope>NUCLEOTIDE SEQUENCE [LARGE SCALE GENOMIC DNA]</scope>
    <source>
        <strain evidence="3 4">68-887.2</strain>
    </source>
</reference>
<gene>
    <name evidence="3" type="ORF">BCR39DRAFT_559276</name>
</gene>
<dbReference type="InterPro" id="IPR001303">
    <property type="entry name" value="Aldolase_II/adducin_N"/>
</dbReference>
<dbReference type="PANTHER" id="PTHR10672:SF39">
    <property type="entry name" value="CLASS II ALDOLASE_ADDUCIN N-TERMINAL DOMAIN-CONTAINING PROTEIN"/>
    <property type="match status" value="1"/>
</dbReference>
<dbReference type="OrthoDB" id="3238794at2759"/>
<evidence type="ECO:0000259" key="2">
    <source>
        <dbReference type="SMART" id="SM01007"/>
    </source>
</evidence>
<evidence type="ECO:0000313" key="4">
    <source>
        <dbReference type="Proteomes" id="UP000193986"/>
    </source>
</evidence>
<dbReference type="Proteomes" id="UP000193986">
    <property type="component" value="Unassembled WGS sequence"/>
</dbReference>
<dbReference type="InParanoid" id="A0A1Y2B2L3"/>